<dbReference type="InterPro" id="IPR010581">
    <property type="entry name" value="DUF1152"/>
</dbReference>
<dbReference type="Pfam" id="PF04307">
    <property type="entry name" value="YdjM"/>
    <property type="match status" value="2"/>
</dbReference>
<dbReference type="AlphaFoldDB" id="A0A401QQN9"/>
<dbReference type="EMBL" id="BHXC01000002">
    <property type="protein sequence ID" value="GCB87675.1"/>
    <property type="molecule type" value="Genomic_DNA"/>
</dbReference>
<accession>A0A401QQN9</accession>
<dbReference type="InterPro" id="IPR007404">
    <property type="entry name" value="YdjM-like"/>
</dbReference>
<dbReference type="Pfam" id="PF06626">
    <property type="entry name" value="DUF1152"/>
    <property type="match status" value="1"/>
</dbReference>
<reference evidence="3 4" key="1">
    <citation type="journal article" date="2019" name="Microbiol. Resour. Announc.">
        <title>Draft Genome Sequence of the Most Traditional epsilon-Poly-l-Lysine Producer, Streptomyces albulus NBRC14147.</title>
        <authorList>
            <person name="Yamanaka K."/>
            <person name="Hamano Y."/>
        </authorList>
    </citation>
    <scope>NUCLEOTIDE SEQUENCE [LARGE SCALE GENOMIC DNA]</scope>
    <source>
        <strain evidence="3 4">NBRC 14147</strain>
    </source>
</reference>
<feature type="region of interest" description="Disordered" evidence="1">
    <location>
        <begin position="55"/>
        <end position="82"/>
    </location>
</feature>
<organism evidence="3 4">
    <name type="scientific">Streptomyces noursei</name>
    <name type="common">Streptomyces albulus</name>
    <dbReference type="NCBI Taxonomy" id="1971"/>
    <lineage>
        <taxon>Bacteria</taxon>
        <taxon>Bacillati</taxon>
        <taxon>Actinomycetota</taxon>
        <taxon>Actinomycetes</taxon>
        <taxon>Kitasatosporales</taxon>
        <taxon>Streptomycetaceae</taxon>
        <taxon>Streptomyces</taxon>
    </lineage>
</organism>
<sequence>MSFMKRLLIAAGGGGDAITTAMVHAALHGADEPALVLTYAWERLVVDPVPGPRRPSDFTGTVPAGPTLRLVTPTSAPRPPAGSLLPRLAADLRPELGLLDPYGGVVGLAQQITEAAAYCRAERIDVVDVGGDVLADGTEPTLRSPLGDALALAACAHTGIATAVHVAGPGLDSEVPESALLPLLGTPLHTLTAADTLAVERVFDWHPSEASALLVAAARGTRGVCGTRDSAHPVTLTAASPHVYRLPLARALEINPLARALAGTTELAEAERASERVCGFSEIARERDRAARMGPTTTPAGAVGDRPVVPQALAERFTQWERRTVRSGVAYVTTRRIVEELGLGQDEFAVLRAHLRTTAPARHVPRCGDWQRPADHGRRPALGGPHKRHELRGPRRAGRSVAAGAVRPPPRSNTLVASPPLLSACHLHAPDGEDERTMMGHSHAMSGALLFAATTPFLPPLVMHAHLAPQEILMGTVLCAGAALLPDLDHHDGTIANFLGPVSKALCRFVAWISGGHRHATHSLLFVVLMTVGTWAGVTYLGRPFTLGMTFFLLALAVRALNLCPPGHGFSAWSTIVAMAGIGTAVIAKFIPSAPGWLPYAVGLGCLAHLLGDSITKQGAPWLWPLKNRYEIVIIKHSGNKLETEILTPIMGVATVVLLWFTALSPHSFS</sequence>
<evidence type="ECO:0000313" key="3">
    <source>
        <dbReference type="EMBL" id="GCB87675.1"/>
    </source>
</evidence>
<proteinExistence type="predicted"/>
<feature type="region of interest" description="Disordered" evidence="1">
    <location>
        <begin position="366"/>
        <end position="417"/>
    </location>
</feature>
<evidence type="ECO:0000256" key="1">
    <source>
        <dbReference type="SAM" id="MobiDB-lite"/>
    </source>
</evidence>
<protein>
    <submittedName>
        <fullName evidence="3">Membrane protein</fullName>
    </submittedName>
</protein>
<feature type="transmembrane region" description="Helical" evidence="2">
    <location>
        <begin position="525"/>
        <end position="558"/>
    </location>
</feature>
<feature type="compositionally biased region" description="Basic residues" evidence="1">
    <location>
        <begin position="385"/>
        <end position="398"/>
    </location>
</feature>
<comment type="caution">
    <text evidence="3">The sequence shown here is derived from an EMBL/GenBank/DDBJ whole genome shotgun (WGS) entry which is preliminary data.</text>
</comment>
<dbReference type="Proteomes" id="UP000288351">
    <property type="component" value="Unassembled WGS sequence"/>
</dbReference>
<evidence type="ECO:0000313" key="4">
    <source>
        <dbReference type="Proteomes" id="UP000288351"/>
    </source>
</evidence>
<keyword evidence="2" id="KW-0812">Transmembrane</keyword>
<keyword evidence="2" id="KW-0472">Membrane</keyword>
<evidence type="ECO:0000256" key="2">
    <source>
        <dbReference type="SAM" id="Phobius"/>
    </source>
</evidence>
<gene>
    <name evidence="3" type="ORF">SALB_00344</name>
</gene>
<keyword evidence="2" id="KW-1133">Transmembrane helix</keyword>
<name>A0A401QQN9_STRNR</name>
<feature type="transmembrane region" description="Helical" evidence="2">
    <location>
        <begin position="646"/>
        <end position="664"/>
    </location>
</feature>
<feature type="transmembrane region" description="Helical" evidence="2">
    <location>
        <begin position="570"/>
        <end position="591"/>
    </location>
</feature>